<dbReference type="SMART" id="SM00886">
    <property type="entry name" value="Dabb"/>
    <property type="match status" value="1"/>
</dbReference>
<gene>
    <name evidence="2" type="ORF">BCR39DRAFT_546618</name>
</gene>
<evidence type="ECO:0000259" key="1">
    <source>
        <dbReference type="PROSITE" id="PS51502"/>
    </source>
</evidence>
<evidence type="ECO:0000313" key="3">
    <source>
        <dbReference type="Proteomes" id="UP000193986"/>
    </source>
</evidence>
<dbReference type="OrthoDB" id="1601230at2759"/>
<reference evidence="2 3" key="1">
    <citation type="submission" date="2016-07" db="EMBL/GenBank/DDBJ databases">
        <title>Pervasive Adenine N6-methylation of Active Genes in Fungi.</title>
        <authorList>
            <consortium name="DOE Joint Genome Institute"/>
            <person name="Mondo S.J."/>
            <person name="Dannebaum R.O."/>
            <person name="Kuo R.C."/>
            <person name="Labutti K."/>
            <person name="Haridas S."/>
            <person name="Kuo A."/>
            <person name="Salamov A."/>
            <person name="Ahrendt S.R."/>
            <person name="Lipzen A."/>
            <person name="Sullivan W."/>
            <person name="Andreopoulos W.B."/>
            <person name="Clum A."/>
            <person name="Lindquist E."/>
            <person name="Daum C."/>
            <person name="Ramamoorthy G.K."/>
            <person name="Gryganskyi A."/>
            <person name="Culley D."/>
            <person name="Magnuson J.K."/>
            <person name="James T.Y."/>
            <person name="O'Malley M.A."/>
            <person name="Stajich J.E."/>
            <person name="Spatafora J.W."/>
            <person name="Visel A."/>
            <person name="Grigoriev I.V."/>
        </authorList>
    </citation>
    <scope>NUCLEOTIDE SEQUENCE [LARGE SCALE GENOMIC DNA]</scope>
    <source>
        <strain evidence="2 3">68-887.2</strain>
    </source>
</reference>
<dbReference type="STRING" id="71784.A0A1Y2AR61"/>
<dbReference type="EMBL" id="MCFC01000067">
    <property type="protein sequence ID" value="ORY24445.1"/>
    <property type="molecule type" value="Genomic_DNA"/>
</dbReference>
<dbReference type="InParanoid" id="A0A1Y2AR61"/>
<keyword evidence="3" id="KW-1185">Reference proteome</keyword>
<dbReference type="Gene3D" id="3.30.70.100">
    <property type="match status" value="1"/>
</dbReference>
<name>A0A1Y2AR61_9TREE</name>
<comment type="caution">
    <text evidence="2">The sequence shown here is derived from an EMBL/GenBank/DDBJ whole genome shotgun (WGS) entry which is preliminary data.</text>
</comment>
<dbReference type="PROSITE" id="PS51502">
    <property type="entry name" value="S_R_A_B_BARREL"/>
    <property type="match status" value="1"/>
</dbReference>
<dbReference type="InterPro" id="IPR011008">
    <property type="entry name" value="Dimeric_a/b-barrel"/>
</dbReference>
<dbReference type="InterPro" id="IPR013097">
    <property type="entry name" value="Dabb"/>
</dbReference>
<dbReference type="Proteomes" id="UP000193986">
    <property type="component" value="Unassembled WGS sequence"/>
</dbReference>
<organism evidence="2 3">
    <name type="scientific">Naematelia encephala</name>
    <dbReference type="NCBI Taxonomy" id="71784"/>
    <lineage>
        <taxon>Eukaryota</taxon>
        <taxon>Fungi</taxon>
        <taxon>Dikarya</taxon>
        <taxon>Basidiomycota</taxon>
        <taxon>Agaricomycotina</taxon>
        <taxon>Tremellomycetes</taxon>
        <taxon>Tremellales</taxon>
        <taxon>Naemateliaceae</taxon>
        <taxon>Naematelia</taxon>
    </lineage>
</organism>
<evidence type="ECO:0000313" key="2">
    <source>
        <dbReference type="EMBL" id="ORY24445.1"/>
    </source>
</evidence>
<sequence length="111" mass="12722">MTVHHVVAFKLNPLSHMSTLIAGMFDLQTSCTKNGVPYIKSIKGGKQMSTERHHQDMHVTFIMEFESNEDLQYYLWKDEAHQSFKHILNNDLGKAGVICLDFEDGLFHEAP</sequence>
<protein>
    <submittedName>
        <fullName evidence="2">Stress responsive A/B barrel domain-domain-containing protein</fullName>
    </submittedName>
</protein>
<dbReference type="Pfam" id="PF07876">
    <property type="entry name" value="Dabb"/>
    <property type="match status" value="1"/>
</dbReference>
<dbReference type="SUPFAM" id="SSF54909">
    <property type="entry name" value="Dimeric alpha+beta barrel"/>
    <property type="match status" value="1"/>
</dbReference>
<dbReference type="AlphaFoldDB" id="A0A1Y2AR61"/>
<accession>A0A1Y2AR61</accession>
<proteinExistence type="predicted"/>
<feature type="domain" description="Stress-response A/B barrel" evidence="1">
    <location>
        <begin position="3"/>
        <end position="102"/>
    </location>
</feature>